<keyword evidence="3" id="KW-0507">mRNA processing</keyword>
<dbReference type="Gramene" id="TraesNOR3A03G01468360.1">
    <property type="protein sequence ID" value="TraesNOR3A03G01468360.1"/>
    <property type="gene ID" value="TraesNOR3A03G01468360"/>
</dbReference>
<dbReference type="GO" id="GO:0046540">
    <property type="term" value="C:U4/U6 x U5 tri-snRNP complex"/>
    <property type="evidence" value="ECO:0000318"/>
    <property type="project" value="GO_Central"/>
</dbReference>
<comment type="subcellular location">
    <subcellularLocation>
        <location evidence="1">Nucleus</location>
    </subcellularLocation>
</comment>
<dbReference type="SMR" id="A0A3B6EJS2"/>
<evidence type="ECO:0000313" key="7">
    <source>
        <dbReference type="Proteomes" id="UP000019116"/>
    </source>
</evidence>
<dbReference type="Gramene" id="TraesCS3A02G321600.1">
    <property type="protein sequence ID" value="TraesCS3A02G321600.1"/>
    <property type="gene ID" value="TraesCS3A02G321600"/>
</dbReference>
<evidence type="ECO:0000256" key="1">
    <source>
        <dbReference type="ARBA" id="ARBA00004123"/>
    </source>
</evidence>
<evidence type="ECO:0000256" key="4">
    <source>
        <dbReference type="ARBA" id="ARBA00023187"/>
    </source>
</evidence>
<reference evidence="6" key="2">
    <citation type="submission" date="2018-10" db="UniProtKB">
        <authorList>
            <consortium name="EnsemblPlants"/>
        </authorList>
    </citation>
    <scope>IDENTIFICATION</scope>
</reference>
<dbReference type="SUPFAM" id="SSF52833">
    <property type="entry name" value="Thioredoxin-like"/>
    <property type="match status" value="1"/>
</dbReference>
<dbReference type="Gramene" id="TraesCS3A03G0763100.1">
    <property type="protein sequence ID" value="TraesCS3A03G0763100.1.CDS"/>
    <property type="gene ID" value="TraesCS3A03G0763100"/>
</dbReference>
<dbReference type="SMART" id="SM01410">
    <property type="entry name" value="DIM1"/>
    <property type="match status" value="1"/>
</dbReference>
<name>A0A3B6EJS2_WHEAT</name>
<dbReference type="GO" id="GO:0000398">
    <property type="term" value="P:mRNA splicing, via spliceosome"/>
    <property type="evidence" value="ECO:0007669"/>
    <property type="project" value="InterPro"/>
</dbReference>
<dbReference type="STRING" id="4565.A0A3B6EJS2"/>
<protein>
    <submittedName>
        <fullName evidence="6">Uncharacterized protein</fullName>
    </submittedName>
</protein>
<organism evidence="6">
    <name type="scientific">Triticum aestivum</name>
    <name type="common">Wheat</name>
    <dbReference type="NCBI Taxonomy" id="4565"/>
    <lineage>
        <taxon>Eukaryota</taxon>
        <taxon>Viridiplantae</taxon>
        <taxon>Streptophyta</taxon>
        <taxon>Embryophyta</taxon>
        <taxon>Tracheophyta</taxon>
        <taxon>Spermatophyta</taxon>
        <taxon>Magnoliopsida</taxon>
        <taxon>Liliopsida</taxon>
        <taxon>Poales</taxon>
        <taxon>Poaceae</taxon>
        <taxon>BOP clade</taxon>
        <taxon>Pooideae</taxon>
        <taxon>Triticodae</taxon>
        <taxon>Triticeae</taxon>
        <taxon>Triticinae</taxon>
        <taxon>Triticum</taxon>
    </lineage>
</organism>
<keyword evidence="4" id="KW-0508">mRNA splicing</keyword>
<comment type="similarity">
    <text evidence="2">Belongs to the DIM1 family.</text>
</comment>
<keyword evidence="5" id="KW-0539">Nucleus</keyword>
<dbReference type="PANTHER" id="PTHR12052">
    <property type="entry name" value="THIOREDOXIN-LIKE PROTEN 4A, 4B"/>
    <property type="match status" value="1"/>
</dbReference>
<evidence type="ECO:0000313" key="6">
    <source>
        <dbReference type="EnsemblPlants" id="TraesCS3A02G321600.1"/>
    </source>
</evidence>
<dbReference type="Pfam" id="PF02966">
    <property type="entry name" value="DIM1"/>
    <property type="match status" value="1"/>
</dbReference>
<proteinExistence type="inferred from homology"/>
<keyword evidence="7" id="KW-1185">Reference proteome</keyword>
<dbReference type="AlphaFoldDB" id="A0A3B6EJS2"/>
<dbReference type="GO" id="GO:0005682">
    <property type="term" value="C:U5 snRNP"/>
    <property type="evidence" value="ECO:0000318"/>
    <property type="project" value="GO_Central"/>
</dbReference>
<dbReference type="InterPro" id="IPR036249">
    <property type="entry name" value="Thioredoxin-like_sf"/>
</dbReference>
<dbReference type="PANTHER" id="PTHR12052:SF5">
    <property type="entry name" value="THIOREDOXIN-LIKE PROTEIN 4A"/>
    <property type="match status" value="1"/>
</dbReference>
<dbReference type="InterPro" id="IPR004123">
    <property type="entry name" value="Dim1"/>
</dbReference>
<accession>A0A3B6EJS2</accession>
<dbReference type="GO" id="GO:0005681">
    <property type="term" value="C:spliceosomal complex"/>
    <property type="evidence" value="ECO:0000318"/>
    <property type="project" value="GO_Central"/>
</dbReference>
<evidence type="ECO:0000256" key="2">
    <source>
        <dbReference type="ARBA" id="ARBA00008241"/>
    </source>
</evidence>
<dbReference type="EnsemblPlants" id="TraesCS3A02G321600.1">
    <property type="protein sequence ID" value="TraesCS3A02G321600.1"/>
    <property type="gene ID" value="TraesCS3A02G321600"/>
</dbReference>
<reference evidence="6" key="1">
    <citation type="submission" date="2018-08" db="EMBL/GenBank/DDBJ databases">
        <authorList>
            <person name="Rossello M."/>
        </authorList>
    </citation>
    <scope>NUCLEOTIDE SEQUENCE [LARGE SCALE GENOMIC DNA]</scope>
    <source>
        <strain evidence="6">cv. Chinese Spring</strain>
    </source>
</reference>
<dbReference type="Proteomes" id="UP000019116">
    <property type="component" value="Chromosome 3A"/>
</dbReference>
<evidence type="ECO:0000256" key="3">
    <source>
        <dbReference type="ARBA" id="ARBA00022664"/>
    </source>
</evidence>
<dbReference type="Gene3D" id="3.40.30.10">
    <property type="entry name" value="Glutaredoxin"/>
    <property type="match status" value="1"/>
</dbReference>
<sequence length="194" mass="21881">MAPPALILARFGRLHAKSAGNGSVPARSARIRPGPAVVATRAPPRSTYSATFHWQALENLISLIFSQFLQDGQEPDTVITSKGMDLEEDAARIDRVKKQLRHANGTFSVLSGVAETIKNFVLIYHVDITKVPDFNTMYKLYDPSTVMFFFRNKHIMIDLGTRNNNKINWAMKDKEEFVDIVETVYRGARKAVVW</sequence>
<evidence type="ECO:0000256" key="5">
    <source>
        <dbReference type="ARBA" id="ARBA00023242"/>
    </source>
</evidence>